<protein>
    <submittedName>
        <fullName evidence="1">Helix-turn-helix domain-containing protein</fullName>
    </submittedName>
</protein>
<proteinExistence type="predicted"/>
<organism evidence="1 2">
    <name type="scientific">Saccharothrix hoggarensis</name>
    <dbReference type="NCBI Taxonomy" id="913853"/>
    <lineage>
        <taxon>Bacteria</taxon>
        <taxon>Bacillati</taxon>
        <taxon>Actinomycetota</taxon>
        <taxon>Actinomycetes</taxon>
        <taxon>Pseudonocardiales</taxon>
        <taxon>Pseudonocardiaceae</taxon>
        <taxon>Saccharothrix</taxon>
    </lineage>
</organism>
<dbReference type="Proteomes" id="UP001597168">
    <property type="component" value="Unassembled WGS sequence"/>
</dbReference>
<evidence type="ECO:0000313" key="2">
    <source>
        <dbReference type="Proteomes" id="UP001597168"/>
    </source>
</evidence>
<gene>
    <name evidence="1" type="ORF">ACFQ3T_02605</name>
</gene>
<dbReference type="Pfam" id="PF13384">
    <property type="entry name" value="HTH_23"/>
    <property type="match status" value="1"/>
</dbReference>
<reference evidence="2" key="1">
    <citation type="journal article" date="2019" name="Int. J. Syst. Evol. Microbiol.">
        <title>The Global Catalogue of Microorganisms (GCM) 10K type strain sequencing project: providing services to taxonomists for standard genome sequencing and annotation.</title>
        <authorList>
            <consortium name="The Broad Institute Genomics Platform"/>
            <consortium name="The Broad Institute Genome Sequencing Center for Infectious Disease"/>
            <person name="Wu L."/>
            <person name="Ma J."/>
        </authorList>
    </citation>
    <scope>NUCLEOTIDE SEQUENCE [LARGE SCALE GENOMIC DNA]</scope>
    <source>
        <strain evidence="2">CCUG 60214</strain>
    </source>
</reference>
<comment type="caution">
    <text evidence="1">The sequence shown here is derived from an EMBL/GenBank/DDBJ whole genome shotgun (WGS) entry which is preliminary data.</text>
</comment>
<evidence type="ECO:0000313" key="1">
    <source>
        <dbReference type="EMBL" id="MFD1146011.1"/>
    </source>
</evidence>
<sequence length="342" mass="38105">MIHYVAEQHGLEGVVSSRAASCYEPGRRYPAWTKTSLRRSREGCRLRVEGGSQAPPTTMPVRTAVRLVLLPKPEPVVHWVDPAPRQRFRTPATGLRLGCQPLTPPEVLAELQAKLLFRLWWTDLSRIGSARRGVATWAAPYHSGPADLACAGRASAPIRWPRRFVRLSEKCFGSRQMITNERIAPACAGMLCQTRGTEGPLPLARDPGRMHRTALAVDEVRSSSVRVSPVCRDGWVQTTWNRVGRADRPLEGRVEVSPDRVRRGWPVEGRRAAIVMVDVLRWTYVKTARELSVSPSTVRRWHREYRLARSAGSREGRAGFCSIPPHSCGLVSGTDCGVRSII</sequence>
<keyword evidence="2" id="KW-1185">Reference proteome</keyword>
<accession>A0ABW3QNH6</accession>
<dbReference type="Gene3D" id="3.30.1490.70">
    <property type="match status" value="1"/>
</dbReference>
<dbReference type="RefSeq" id="WP_380719327.1">
    <property type="nucleotide sequence ID" value="NZ_JBHTLK010000006.1"/>
</dbReference>
<name>A0ABW3QNH6_9PSEU</name>
<dbReference type="EMBL" id="JBHTLK010000006">
    <property type="protein sequence ID" value="MFD1146011.1"/>
    <property type="molecule type" value="Genomic_DNA"/>
</dbReference>